<evidence type="ECO:0000313" key="4">
    <source>
        <dbReference type="Proteomes" id="UP000178797"/>
    </source>
</evidence>
<dbReference type="Gene3D" id="3.40.720.10">
    <property type="entry name" value="Alkaline Phosphatase, subunit A"/>
    <property type="match status" value="1"/>
</dbReference>
<evidence type="ECO:0000256" key="1">
    <source>
        <dbReference type="SAM" id="Phobius"/>
    </source>
</evidence>
<accession>A0A1F7S0V6</accession>
<dbReference type="PANTHER" id="PTHR43751:SF3">
    <property type="entry name" value="SULFATASE N-TERMINAL DOMAIN-CONTAINING PROTEIN"/>
    <property type="match status" value="1"/>
</dbReference>
<protein>
    <recommendedName>
        <fullName evidence="2">Sulfatase N-terminal domain-containing protein</fullName>
    </recommendedName>
</protein>
<name>A0A1F7S0V6_9BACT</name>
<dbReference type="PANTHER" id="PTHR43751">
    <property type="entry name" value="SULFATASE"/>
    <property type="match status" value="1"/>
</dbReference>
<comment type="caution">
    <text evidence="3">The sequence shown here is derived from an EMBL/GenBank/DDBJ whole genome shotgun (WGS) entry which is preliminary data.</text>
</comment>
<dbReference type="InterPro" id="IPR017850">
    <property type="entry name" value="Alkaline_phosphatase_core_sf"/>
</dbReference>
<keyword evidence="1" id="KW-0472">Membrane</keyword>
<dbReference type="InterPro" id="IPR052701">
    <property type="entry name" value="GAG_Ulvan_Degrading_Sulfatases"/>
</dbReference>
<gene>
    <name evidence="3" type="ORF">A2W05_01955</name>
</gene>
<feature type="transmembrane region" description="Helical" evidence="1">
    <location>
        <begin position="183"/>
        <end position="203"/>
    </location>
</feature>
<reference evidence="3 4" key="1">
    <citation type="journal article" date="2016" name="Nat. Commun.">
        <title>Thousands of microbial genomes shed light on interconnected biogeochemical processes in an aquifer system.</title>
        <authorList>
            <person name="Anantharaman K."/>
            <person name="Brown C.T."/>
            <person name="Hug L.A."/>
            <person name="Sharon I."/>
            <person name="Castelle C.J."/>
            <person name="Probst A.J."/>
            <person name="Thomas B.C."/>
            <person name="Singh A."/>
            <person name="Wilkins M.J."/>
            <person name="Karaoz U."/>
            <person name="Brodie E.L."/>
            <person name="Williams K.H."/>
            <person name="Hubbard S.S."/>
            <person name="Banfield J.F."/>
        </authorList>
    </citation>
    <scope>NUCLEOTIDE SEQUENCE [LARGE SCALE GENOMIC DNA]</scope>
</reference>
<dbReference type="AlphaFoldDB" id="A0A1F7S0V6"/>
<organism evidence="3 4">
    <name type="scientific">Candidatus Schekmanbacteria bacterium RBG_16_38_10</name>
    <dbReference type="NCBI Taxonomy" id="1817879"/>
    <lineage>
        <taxon>Bacteria</taxon>
        <taxon>Candidatus Schekmaniibacteriota</taxon>
    </lineage>
</organism>
<dbReference type="EMBL" id="MGDE01000043">
    <property type="protein sequence ID" value="OGL47341.1"/>
    <property type="molecule type" value="Genomic_DNA"/>
</dbReference>
<dbReference type="SUPFAM" id="SSF53649">
    <property type="entry name" value="Alkaline phosphatase-like"/>
    <property type="match status" value="1"/>
</dbReference>
<keyword evidence="1" id="KW-1133">Transmembrane helix</keyword>
<evidence type="ECO:0000259" key="2">
    <source>
        <dbReference type="Pfam" id="PF00884"/>
    </source>
</evidence>
<dbReference type="Pfam" id="PF00884">
    <property type="entry name" value="Sulfatase"/>
    <property type="match status" value="1"/>
</dbReference>
<feature type="transmembrane region" description="Helical" evidence="1">
    <location>
        <begin position="33"/>
        <end position="55"/>
    </location>
</feature>
<dbReference type="Proteomes" id="UP000178797">
    <property type="component" value="Unassembled WGS sequence"/>
</dbReference>
<dbReference type="Gene3D" id="3.30.1120.10">
    <property type="match status" value="1"/>
</dbReference>
<feature type="transmembrane region" description="Helical" evidence="1">
    <location>
        <begin position="138"/>
        <end position="163"/>
    </location>
</feature>
<proteinExistence type="predicted"/>
<dbReference type="InterPro" id="IPR000917">
    <property type="entry name" value="Sulfatase_N"/>
</dbReference>
<keyword evidence="1" id="KW-0812">Transmembrane</keyword>
<feature type="domain" description="Sulfatase N-terminal" evidence="2">
    <location>
        <begin position="237"/>
        <end position="544"/>
    </location>
</feature>
<evidence type="ECO:0000313" key="3">
    <source>
        <dbReference type="EMBL" id="OGL47341.1"/>
    </source>
</evidence>
<sequence>MRKIENIINLLIIFCLGAFFFVLATGGGNFKIYGIRISISSFENPLKLIVILLFFKHMITEKEGLLSKFLNKYLEFIRNLFSFKKNHRGDFFEKKTFLFSSILLCVAGGIGLLIADSIKYSLGSCYKFIVHSTLPQSYYSSLFFIISSVLLYGLGGLIVGYFLQLISFSLVNSKLGPYLNKRILLLQFDIVLIALTFLIVSPFSGLELLDFYFPAYSYGKFKINNNIKELKSSDFNNVILITIDTTRADHLSMYGYSRNTTPALSMISKEGMLFTRAYSQMPTTDPSHISILTGVYPRTHGLLTNGMSISNKNIPSLPEWFRKKGYITSAITSRALLDPEEMKLKGFDYISVPNNMYESVTADITYKKAEKWIDEYGDNPFFMWVHFFDPHREYNPPSPYNSKFNDGYKGIIKEKKRPPEHKDTHFIDPKYKYTPQEIDYLTSLYDGEIAFTDEYVFKLIRYIEEKTSKNNKNPFFIITADHGEVLGEILDKVNYAFGHSQMVRHGGVHIPLILKWKGVIPKGKAIDSIVESVDFAPTIVELLDKNYEYNCDGKSFAELILNQNGNGKEAAFAQRRIFEKKNSLNFLNSPEYAVATDKWFLISNEIRGIELYDISNDTLEQRDLSKERKDVVDMLLAKLESWKKTFPSTPYKPQKMSKEKIKVLKSLGYTQ</sequence>
<feature type="transmembrane region" description="Helical" evidence="1">
    <location>
        <begin position="97"/>
        <end position="118"/>
    </location>
</feature>
<feature type="transmembrane region" description="Helical" evidence="1">
    <location>
        <begin position="7"/>
        <end position="27"/>
    </location>
</feature>
<dbReference type="CDD" id="cd16148">
    <property type="entry name" value="sulfatase_like"/>
    <property type="match status" value="1"/>
</dbReference>